<dbReference type="EMBL" id="QYBA01000220">
    <property type="protein sequence ID" value="TKY91307.1"/>
    <property type="molecule type" value="Genomic_DNA"/>
</dbReference>
<proteinExistence type="predicted"/>
<sequence>MNLKERIFAGTGQIKADTILEHCRILNVNTKEIIHGDIAITSGIITGIGDVSDLKDSSTHIIDINNRYVSPGLIDGHVHFESSMVTLTQFCTKALCHGTTSIIIDPHEIANVLGKQGIELVFEEAKNIPLNIFATISSCVPATTFETSGALLDQTGIESLLDNEIVVGLGEMMEFSGVLSGDEKNLAKITSALNRRLIVDGHCPGLTGSELWGYMCAGASSDHESIEYEEAREKLRLGMMLMLREGSAARSLDSFLPRLVREGISLENVCFVTDDKHPEDLIYGYMNLIVKKAIALGVDPLTAVSMCTLNTARHYHVDHLVGSISIGRKADLVVLNDLKGFAINSVLSGGVPADAQIPGFTYPDYVFNTIKYKQITAQDLRIINKPNADVTVNIIKVFPDMIFTQKITKQIRTDQDGVILPDVDSDILCTAVIERHGLNGNIGPGLVQGFNLRSGALGQSIGHDSHNVIVSGTNFTDMALAANAIREMKGGIVLVQDAEVIDSLPLPFAGLLSVAPVEDVAKKLEKLHGIINDMGCTLPAPFITHSFIALPVIPELRLTDMGLFDVQKFELVNVVI</sequence>
<reference evidence="1" key="1">
    <citation type="submission" date="2018-09" db="EMBL/GenBank/DDBJ databases">
        <title>A genomic encyclopedia of anaerobic methanotrophic archaea.</title>
        <authorList>
            <person name="Skennerton C.T."/>
            <person name="Chadwick G.L."/>
            <person name="Laso-Perez R."/>
            <person name="Leu A.O."/>
            <person name="Speth D.R."/>
            <person name="Yu H."/>
            <person name="Morgan-Lang C."/>
            <person name="Hatzenpichler R."/>
            <person name="Goudeau D."/>
            <person name="Malmstrom R."/>
            <person name="Woyke T."/>
            <person name="Hallam S."/>
            <person name="Tyson G.W."/>
            <person name="Wegener G."/>
            <person name="Boetius A."/>
            <person name="Orphan V.J."/>
        </authorList>
    </citation>
    <scope>NUCLEOTIDE SEQUENCE</scope>
    <source>
        <strain evidence="1">CONS3730D10UFb2</strain>
    </source>
</reference>
<dbReference type="Proteomes" id="UP000315423">
    <property type="component" value="Unassembled WGS sequence"/>
</dbReference>
<protein>
    <submittedName>
        <fullName evidence="1">Adenine deaminase</fullName>
        <ecNumber evidence="1">3.5.4.2</ecNumber>
    </submittedName>
</protein>
<comment type="caution">
    <text evidence="1">The sequence shown here is derived from an EMBL/GenBank/DDBJ whole genome shotgun (WGS) entry which is preliminary data.</text>
</comment>
<dbReference type="EC" id="3.5.4.2" evidence="1"/>
<gene>
    <name evidence="1" type="primary">ade</name>
    <name evidence="1" type="ORF">C5S46_06555</name>
</gene>
<evidence type="ECO:0000313" key="2">
    <source>
        <dbReference type="Proteomes" id="UP000315423"/>
    </source>
</evidence>
<organism evidence="1 2">
    <name type="scientific">Candidatus Methanomarinus sp</name>
    <dbReference type="NCBI Taxonomy" id="3386244"/>
    <lineage>
        <taxon>Archaea</taxon>
        <taxon>Methanobacteriati</taxon>
        <taxon>Methanobacteriota</taxon>
        <taxon>Stenosarchaea group</taxon>
        <taxon>Methanomicrobia</taxon>
        <taxon>Methanosarcinales</taxon>
        <taxon>ANME-2 cluster</taxon>
        <taxon>Candidatus Methanocomedenaceae</taxon>
        <taxon>Candidatus Methanomarinus</taxon>
    </lineage>
</organism>
<name>A0AC61S9S9_9EURY</name>
<keyword evidence="1" id="KW-0378">Hydrolase</keyword>
<evidence type="ECO:0000313" key="1">
    <source>
        <dbReference type="EMBL" id="TKY91307.1"/>
    </source>
</evidence>
<accession>A0AC61S9S9</accession>